<evidence type="ECO:0000313" key="1">
    <source>
        <dbReference type="EMBL" id="KAI4310599.1"/>
    </source>
</evidence>
<gene>
    <name evidence="1" type="ORF">MLD38_035565</name>
</gene>
<evidence type="ECO:0000313" key="2">
    <source>
        <dbReference type="Proteomes" id="UP001057402"/>
    </source>
</evidence>
<dbReference type="Proteomes" id="UP001057402">
    <property type="component" value="Chromosome 11"/>
</dbReference>
<keyword evidence="2" id="KW-1185">Reference proteome</keyword>
<sequence>MSALTNLGVVLTAIFIISLAVLAAQISWVIWRRNRFLRYNDGVVRGGDTEGVRATKELLYFCCWKDSQLSSSRVEPDGRAVPNTQGGNVSEEDGENEMPKWHAMHRESRMLYTINEEEKEGEAATESDSSGGGGLPPIAKGKEEDGLGREMEAAVAVNITEESPMELTPFSTPYGSPDRYFTPSPSPPRAEQDGISSRDYAKTTARC</sequence>
<protein>
    <submittedName>
        <fullName evidence="1">Uncharacterized protein</fullName>
    </submittedName>
</protein>
<comment type="caution">
    <text evidence="1">The sequence shown here is derived from an EMBL/GenBank/DDBJ whole genome shotgun (WGS) entry which is preliminary data.</text>
</comment>
<proteinExistence type="predicted"/>
<dbReference type="EMBL" id="CM042890">
    <property type="protein sequence ID" value="KAI4310599.1"/>
    <property type="molecule type" value="Genomic_DNA"/>
</dbReference>
<organism evidence="1 2">
    <name type="scientific">Melastoma candidum</name>
    <dbReference type="NCBI Taxonomy" id="119954"/>
    <lineage>
        <taxon>Eukaryota</taxon>
        <taxon>Viridiplantae</taxon>
        <taxon>Streptophyta</taxon>
        <taxon>Embryophyta</taxon>
        <taxon>Tracheophyta</taxon>
        <taxon>Spermatophyta</taxon>
        <taxon>Magnoliopsida</taxon>
        <taxon>eudicotyledons</taxon>
        <taxon>Gunneridae</taxon>
        <taxon>Pentapetalae</taxon>
        <taxon>rosids</taxon>
        <taxon>malvids</taxon>
        <taxon>Myrtales</taxon>
        <taxon>Melastomataceae</taxon>
        <taxon>Melastomatoideae</taxon>
        <taxon>Melastomateae</taxon>
        <taxon>Melastoma</taxon>
    </lineage>
</organism>
<reference evidence="2" key="1">
    <citation type="journal article" date="2023" name="Front. Plant Sci.">
        <title>Chromosomal-level genome assembly of Melastoma candidum provides insights into trichome evolution.</title>
        <authorList>
            <person name="Zhong Y."/>
            <person name="Wu W."/>
            <person name="Sun C."/>
            <person name="Zou P."/>
            <person name="Liu Y."/>
            <person name="Dai S."/>
            <person name="Zhou R."/>
        </authorList>
    </citation>
    <scope>NUCLEOTIDE SEQUENCE [LARGE SCALE GENOMIC DNA]</scope>
</reference>
<accession>A0ACB9LH00</accession>
<name>A0ACB9LH00_9MYRT</name>